<evidence type="ECO:0000256" key="4">
    <source>
        <dbReference type="ARBA" id="ARBA00022490"/>
    </source>
</evidence>
<evidence type="ECO:0000313" key="13">
    <source>
        <dbReference type="Proteomes" id="UP000266796"/>
    </source>
</evidence>
<evidence type="ECO:0000313" key="12">
    <source>
        <dbReference type="EMBL" id="AWD32380.1"/>
    </source>
</evidence>
<dbReference type="GO" id="GO:0005886">
    <property type="term" value="C:plasma membrane"/>
    <property type="evidence" value="ECO:0007669"/>
    <property type="project" value="UniProtKB-SubCell"/>
</dbReference>
<dbReference type="GO" id="GO:0005525">
    <property type="term" value="F:GTP binding"/>
    <property type="evidence" value="ECO:0007669"/>
    <property type="project" value="UniProtKB-KW"/>
</dbReference>
<dbReference type="InterPro" id="IPR013822">
    <property type="entry name" value="Signal_recog_particl_SRP54_hlx"/>
</dbReference>
<dbReference type="PANTHER" id="PTHR43134">
    <property type="entry name" value="SIGNAL RECOGNITION PARTICLE RECEPTOR SUBUNIT ALPHA"/>
    <property type="match status" value="1"/>
</dbReference>
<proteinExistence type="inferred from homology"/>
<name>A0A3S7J9N6_9PROT</name>
<dbReference type="GO" id="GO:0003924">
    <property type="term" value="F:GTPase activity"/>
    <property type="evidence" value="ECO:0007669"/>
    <property type="project" value="TreeGrafter"/>
</dbReference>
<evidence type="ECO:0000256" key="10">
    <source>
        <dbReference type="ARBA" id="ARBA00048027"/>
    </source>
</evidence>
<keyword evidence="4" id="KW-0963">Cytoplasm</keyword>
<dbReference type="SMART" id="SM00963">
    <property type="entry name" value="SRP54_N"/>
    <property type="match status" value="1"/>
</dbReference>
<organism evidence="12 13">
    <name type="scientific">Candidatus Kinetoplastidibacterium kentomonadis</name>
    <dbReference type="NCBI Taxonomy" id="1576550"/>
    <lineage>
        <taxon>Bacteria</taxon>
        <taxon>Pseudomonadati</taxon>
        <taxon>Pseudomonadota</taxon>
        <taxon>Betaproteobacteria</taxon>
        <taxon>Candidatus Kinetoplastidibacterium</taxon>
    </lineage>
</organism>
<dbReference type="EMBL" id="CP025628">
    <property type="protein sequence ID" value="AWD32380.1"/>
    <property type="molecule type" value="Genomic_DNA"/>
</dbReference>
<dbReference type="SMART" id="SM00382">
    <property type="entry name" value="AAA"/>
    <property type="match status" value="1"/>
</dbReference>
<keyword evidence="7" id="KW-0342">GTP-binding</keyword>
<dbReference type="InterPro" id="IPR036225">
    <property type="entry name" value="SRP/SRP_N"/>
</dbReference>
<keyword evidence="6" id="KW-0378">Hydrolase</keyword>
<evidence type="ECO:0000256" key="2">
    <source>
        <dbReference type="ARBA" id="ARBA00008531"/>
    </source>
</evidence>
<dbReference type="InterPro" id="IPR003593">
    <property type="entry name" value="AAA+_ATPase"/>
</dbReference>
<reference evidence="12 13" key="1">
    <citation type="journal article" date="2018" name="Parasitology">
        <title>The reduced genome of Candidatus Kinetoplastibacterium sorsogonicusi, the endosymbiont of Kentomonas sorsogonicus (Trypanosomatidae): loss of the haem-synthesis pathway.</title>
        <authorList>
            <person name="Silva F.M."/>
            <person name="Kostygov A.Y."/>
            <person name="Spodareva V.V."/>
            <person name="Butenko A."/>
            <person name="Tossou R."/>
            <person name="Lukes J."/>
            <person name="Yurchenko V."/>
            <person name="Alves J.M.P."/>
        </authorList>
    </citation>
    <scope>NUCLEOTIDE SEQUENCE [LARGE SCALE GENOMIC DNA]</scope>
    <source>
        <strain evidence="12 13">MF-08</strain>
    </source>
</reference>
<dbReference type="InterPro" id="IPR027417">
    <property type="entry name" value="P-loop_NTPase"/>
</dbReference>
<dbReference type="GO" id="GO:0006614">
    <property type="term" value="P:SRP-dependent cotranslational protein targeting to membrane"/>
    <property type="evidence" value="ECO:0007669"/>
    <property type="project" value="InterPro"/>
</dbReference>
<dbReference type="Gene3D" id="3.40.50.300">
    <property type="entry name" value="P-loop containing nucleotide triphosphate hydrolases"/>
    <property type="match status" value="1"/>
</dbReference>
<keyword evidence="13" id="KW-1185">Reference proteome</keyword>
<feature type="domain" description="SRP54-type proteins GTP-binding" evidence="11">
    <location>
        <begin position="308"/>
        <end position="321"/>
    </location>
</feature>
<evidence type="ECO:0000256" key="8">
    <source>
        <dbReference type="ARBA" id="ARBA00023136"/>
    </source>
</evidence>
<dbReference type="InterPro" id="IPR042101">
    <property type="entry name" value="SRP54_N_sf"/>
</dbReference>
<keyword evidence="5" id="KW-0547">Nucleotide-binding</keyword>
<dbReference type="SMART" id="SM00962">
    <property type="entry name" value="SRP54"/>
    <property type="match status" value="1"/>
</dbReference>
<comment type="subcellular location">
    <subcellularLocation>
        <location evidence="1">Cell membrane</location>
        <topology evidence="1">Peripheral membrane protein</topology>
        <orientation evidence="1">Cytoplasmic side</orientation>
    </subcellularLocation>
</comment>
<gene>
    <name evidence="12" type="primary">ftsY</name>
    <name evidence="12" type="ORF">CKSOR_00258</name>
</gene>
<dbReference type="GO" id="GO:0005047">
    <property type="term" value="F:signal recognition particle binding"/>
    <property type="evidence" value="ECO:0007669"/>
    <property type="project" value="TreeGrafter"/>
</dbReference>
<dbReference type="AlphaFoldDB" id="A0A3S7J9N6"/>
<dbReference type="SUPFAM" id="SSF52540">
    <property type="entry name" value="P-loop containing nucleoside triphosphate hydrolases"/>
    <property type="match status" value="1"/>
</dbReference>
<dbReference type="InterPro" id="IPR000897">
    <property type="entry name" value="SRP54_GTPase_dom"/>
</dbReference>
<evidence type="ECO:0000256" key="5">
    <source>
        <dbReference type="ARBA" id="ARBA00022741"/>
    </source>
</evidence>
<evidence type="ECO:0000259" key="11">
    <source>
        <dbReference type="PROSITE" id="PS00300"/>
    </source>
</evidence>
<dbReference type="SUPFAM" id="SSF47364">
    <property type="entry name" value="Domain of the SRP/SRP receptor G-proteins"/>
    <property type="match status" value="1"/>
</dbReference>
<protein>
    <submittedName>
        <fullName evidence="12">Signal recognition particle receptor FtsY</fullName>
    </submittedName>
</protein>
<evidence type="ECO:0000256" key="9">
    <source>
        <dbReference type="ARBA" id="ARBA00023170"/>
    </source>
</evidence>
<dbReference type="KEGG" id="kso:CKSOR_00258"/>
<keyword evidence="8" id="KW-0472">Membrane</keyword>
<evidence type="ECO:0000256" key="1">
    <source>
        <dbReference type="ARBA" id="ARBA00004413"/>
    </source>
</evidence>
<dbReference type="Pfam" id="PF00448">
    <property type="entry name" value="SRP54"/>
    <property type="match status" value="1"/>
</dbReference>
<sequence length="336" mass="37550">MISDKKNIQDICKNYIILDEEKRNFQSIDNKFIPTSNFIKKSLSIIGNTINRLFINHKNFDLILDELETIFITSDMGIDATEKVLDELSKIIKSNNVTDMIQIKKILYDILLKYLINLEKDILYDNKKLLVLLFVGINGSGKTTSISKLAYKIHKQQKRKKILLVAGDTFRAAATDQLIKLGMNNGIKTFISEKLDPSSVAFDAINFGINNSYDIAMIDTAGRLHNQGNLMDELKKIKRVILKSSDKIVQETILVIDGNIGQNNLSQINSFNSIIGIDGMILTKLDGTSKGGIVVPLSLGINNIKPIPIYYIGVGEKNNDIYKFSASDFVNGLLGI</sequence>
<dbReference type="Pfam" id="PF02881">
    <property type="entry name" value="SRP54_N"/>
    <property type="match status" value="1"/>
</dbReference>
<keyword evidence="3" id="KW-1003">Cell membrane</keyword>
<evidence type="ECO:0000256" key="6">
    <source>
        <dbReference type="ARBA" id="ARBA00022801"/>
    </source>
</evidence>
<keyword evidence="9 12" id="KW-0675">Receptor</keyword>
<evidence type="ECO:0000256" key="3">
    <source>
        <dbReference type="ARBA" id="ARBA00022475"/>
    </source>
</evidence>
<dbReference type="InterPro" id="IPR004390">
    <property type="entry name" value="SR_rcpt_FtsY"/>
</dbReference>
<evidence type="ECO:0000256" key="7">
    <source>
        <dbReference type="ARBA" id="ARBA00023134"/>
    </source>
</evidence>
<dbReference type="GO" id="GO:0005737">
    <property type="term" value="C:cytoplasm"/>
    <property type="evidence" value="ECO:0007669"/>
    <property type="project" value="UniProtKB-ARBA"/>
</dbReference>
<dbReference type="Gene3D" id="1.20.120.140">
    <property type="entry name" value="Signal recognition particle SRP54, nucleotide-binding domain"/>
    <property type="match status" value="1"/>
</dbReference>
<dbReference type="PANTHER" id="PTHR43134:SF1">
    <property type="entry name" value="SIGNAL RECOGNITION PARTICLE RECEPTOR SUBUNIT ALPHA"/>
    <property type="match status" value="1"/>
</dbReference>
<comment type="similarity">
    <text evidence="2">Belongs to the GTP-binding SRP family.</text>
</comment>
<dbReference type="PROSITE" id="PS00300">
    <property type="entry name" value="SRP54"/>
    <property type="match status" value="1"/>
</dbReference>
<accession>A0A3S7J9N6</accession>
<dbReference type="Proteomes" id="UP000266796">
    <property type="component" value="Chromosome"/>
</dbReference>
<dbReference type="NCBIfam" id="TIGR00064">
    <property type="entry name" value="ftsY"/>
    <property type="match status" value="1"/>
</dbReference>
<comment type="catalytic activity">
    <reaction evidence="10">
        <text>GTP + H2O = GDP + phosphate + H(+)</text>
        <dbReference type="Rhea" id="RHEA:19669"/>
        <dbReference type="ChEBI" id="CHEBI:15377"/>
        <dbReference type="ChEBI" id="CHEBI:15378"/>
        <dbReference type="ChEBI" id="CHEBI:37565"/>
        <dbReference type="ChEBI" id="CHEBI:43474"/>
        <dbReference type="ChEBI" id="CHEBI:58189"/>
        <dbReference type="EC" id="3.6.5.4"/>
    </reaction>
</comment>